<proteinExistence type="inferred from homology"/>
<dbReference type="EMBL" id="JAQQWP010000009">
    <property type="protein sequence ID" value="KAK8101204.1"/>
    <property type="molecule type" value="Genomic_DNA"/>
</dbReference>
<dbReference type="InterPro" id="IPR007325">
    <property type="entry name" value="KFase/CYL"/>
</dbReference>
<dbReference type="PANTHER" id="PTHR34861">
    <property type="match status" value="1"/>
</dbReference>
<dbReference type="GO" id="GO:0004061">
    <property type="term" value="F:arylformamidase activity"/>
    <property type="evidence" value="ECO:0007669"/>
    <property type="project" value="InterPro"/>
</dbReference>
<keyword evidence="3" id="KW-1185">Reference proteome</keyword>
<comment type="caution">
    <text evidence="2">The sequence shown here is derived from an EMBL/GenBank/DDBJ whole genome shotgun (WGS) entry which is preliminary data.</text>
</comment>
<evidence type="ECO:0000256" key="1">
    <source>
        <dbReference type="ARBA" id="ARBA00007865"/>
    </source>
</evidence>
<dbReference type="Pfam" id="PF04199">
    <property type="entry name" value="Cyclase"/>
    <property type="match status" value="1"/>
</dbReference>
<dbReference type="SUPFAM" id="SSF102198">
    <property type="entry name" value="Putative cyclase"/>
    <property type="match status" value="1"/>
</dbReference>
<reference evidence="2 3" key="1">
    <citation type="submission" date="2023-01" db="EMBL/GenBank/DDBJ databases">
        <title>Analysis of 21 Apiospora genomes using comparative genomics revels a genus with tremendous synthesis potential of carbohydrate active enzymes and secondary metabolites.</title>
        <authorList>
            <person name="Sorensen T."/>
        </authorList>
    </citation>
    <scope>NUCLEOTIDE SEQUENCE [LARGE SCALE GENOMIC DNA]</scope>
    <source>
        <strain evidence="2 3">CBS 117206</strain>
    </source>
</reference>
<gene>
    <name evidence="2" type="ORF">PG999_011578</name>
</gene>
<comment type="similarity">
    <text evidence="1">Belongs to the Cyclase 1 superfamily.</text>
</comment>
<name>A0AAW0QNF7_9PEZI</name>
<dbReference type="PANTHER" id="PTHR34861:SF11">
    <property type="entry name" value="CYCLASE"/>
    <property type="match status" value="1"/>
</dbReference>
<accession>A0AAW0QNF7</accession>
<dbReference type="GO" id="GO:0019441">
    <property type="term" value="P:L-tryptophan catabolic process to kynurenine"/>
    <property type="evidence" value="ECO:0007669"/>
    <property type="project" value="InterPro"/>
</dbReference>
<dbReference type="InterPro" id="IPR037175">
    <property type="entry name" value="KFase_sf"/>
</dbReference>
<evidence type="ECO:0000313" key="3">
    <source>
        <dbReference type="Proteomes" id="UP001392437"/>
    </source>
</evidence>
<dbReference type="Gene3D" id="3.50.30.50">
    <property type="entry name" value="Putative cyclase"/>
    <property type="match status" value="1"/>
</dbReference>
<protein>
    <recommendedName>
        <fullName evidence="4">Cyclase</fullName>
    </recommendedName>
</protein>
<evidence type="ECO:0000313" key="2">
    <source>
        <dbReference type="EMBL" id="KAK8101204.1"/>
    </source>
</evidence>
<dbReference type="AlphaFoldDB" id="A0AAW0QNF7"/>
<sequence>MAPPTPNIKVNSNGIPEFEDLPLRDGDPHHSAWGLYGDHDELGTLNRLTDERVAAAARNEVRTGQRISLNWPLDAQSNRSFFQRARFHQDMFPKAPATVNDDVWTFNSQVSTQWDGLRHFGYQKEKLFYNGVTMKQIHGCGLEAGKKSTVNGIQGKQLPKPLSLSNTVRQLAILLLICNHVVLKLAWSEQGIVGRGILVDYHGWRTSQPDGQVSAYDSFDSTSISLADLQACLEAQGTEVKFGDILFIRSGFMETHATKTRDEIWAHQDVMPHRFGGVEQDEAVLRWIWDNFSAVAGDQPSFEVWPTQKDWLLHEVLLGGWGCPIGELFDLEALARRCREEKRWSFFVCSEPCNVPGGVASPPNILAIF</sequence>
<organism evidence="2 3">
    <name type="scientific">Apiospora kogelbergensis</name>
    <dbReference type="NCBI Taxonomy" id="1337665"/>
    <lineage>
        <taxon>Eukaryota</taxon>
        <taxon>Fungi</taxon>
        <taxon>Dikarya</taxon>
        <taxon>Ascomycota</taxon>
        <taxon>Pezizomycotina</taxon>
        <taxon>Sordariomycetes</taxon>
        <taxon>Xylariomycetidae</taxon>
        <taxon>Amphisphaeriales</taxon>
        <taxon>Apiosporaceae</taxon>
        <taxon>Apiospora</taxon>
    </lineage>
</organism>
<dbReference type="Proteomes" id="UP001392437">
    <property type="component" value="Unassembled WGS sequence"/>
</dbReference>
<evidence type="ECO:0008006" key="4">
    <source>
        <dbReference type="Google" id="ProtNLM"/>
    </source>
</evidence>